<dbReference type="NCBIfam" id="TIGR00313">
    <property type="entry name" value="cobQ"/>
    <property type="match status" value="1"/>
</dbReference>
<dbReference type="CDD" id="cd01750">
    <property type="entry name" value="GATase1_CobQ"/>
    <property type="match status" value="1"/>
</dbReference>
<dbReference type="RefSeq" id="WP_193736304.1">
    <property type="nucleotide sequence ID" value="NZ_CP063304.1"/>
</dbReference>
<evidence type="ECO:0000259" key="6">
    <source>
        <dbReference type="Pfam" id="PF07685"/>
    </source>
</evidence>
<dbReference type="UniPathway" id="UPA00148"/>
<dbReference type="EMBL" id="CP063304">
    <property type="protein sequence ID" value="QOV19984.1"/>
    <property type="molecule type" value="Genomic_DNA"/>
</dbReference>
<dbReference type="GO" id="GO:0009236">
    <property type="term" value="P:cobalamin biosynthetic process"/>
    <property type="evidence" value="ECO:0007669"/>
    <property type="project" value="UniProtKB-UniRule"/>
</dbReference>
<dbReference type="InterPro" id="IPR047045">
    <property type="entry name" value="CobQ_N"/>
</dbReference>
<dbReference type="InterPro" id="IPR011698">
    <property type="entry name" value="GATase_3"/>
</dbReference>
<dbReference type="InterPro" id="IPR004459">
    <property type="entry name" value="CobQ_synth"/>
</dbReference>
<keyword evidence="2 4" id="KW-0169">Cobalamin biosynthesis</keyword>
<feature type="domain" description="CobB/CobQ-like glutamine amidotransferase" evidence="6">
    <location>
        <begin position="251"/>
        <end position="447"/>
    </location>
</feature>
<evidence type="ECO:0000313" key="8">
    <source>
        <dbReference type="Proteomes" id="UP000593601"/>
    </source>
</evidence>
<dbReference type="InterPro" id="IPR029062">
    <property type="entry name" value="Class_I_gatase-like"/>
</dbReference>
<feature type="active site" description="Nucleophile" evidence="4">
    <location>
        <position position="330"/>
    </location>
</feature>
<evidence type="ECO:0000256" key="3">
    <source>
        <dbReference type="ARBA" id="ARBA00022962"/>
    </source>
</evidence>
<gene>
    <name evidence="4" type="primary">cobQ</name>
    <name evidence="7" type="ORF">INP51_03205</name>
</gene>
<organism evidence="7 8">
    <name type="scientific">Blautia liquoris</name>
    <dbReference type="NCBI Taxonomy" id="2779518"/>
    <lineage>
        <taxon>Bacteria</taxon>
        <taxon>Bacillati</taxon>
        <taxon>Bacillota</taxon>
        <taxon>Clostridia</taxon>
        <taxon>Lachnospirales</taxon>
        <taxon>Lachnospiraceae</taxon>
        <taxon>Blautia</taxon>
    </lineage>
</organism>
<comment type="function">
    <text evidence="4">Catalyzes amidations at positions B, D, E, and G on adenosylcobyrinic A,C-diamide. NH(2) groups are provided by glutamine, and one molecule of ATP is hydrogenolyzed for each amidation.</text>
</comment>
<dbReference type="PANTHER" id="PTHR21343:SF1">
    <property type="entry name" value="COBYRIC ACID SYNTHASE"/>
    <property type="match status" value="1"/>
</dbReference>
<name>A0A7M2RJ11_9FIRM</name>
<keyword evidence="8" id="KW-1185">Reference proteome</keyword>
<evidence type="ECO:0000313" key="7">
    <source>
        <dbReference type="EMBL" id="QOV19984.1"/>
    </source>
</evidence>
<dbReference type="SUPFAM" id="SSF52540">
    <property type="entry name" value="P-loop containing nucleoside triphosphate hydrolases"/>
    <property type="match status" value="1"/>
</dbReference>
<dbReference type="PROSITE" id="PS51274">
    <property type="entry name" value="GATASE_COBBQ"/>
    <property type="match status" value="1"/>
</dbReference>
<dbReference type="Pfam" id="PF01656">
    <property type="entry name" value="CbiA"/>
    <property type="match status" value="1"/>
</dbReference>
<comment type="pathway">
    <text evidence="1 4">Cofactor biosynthesis; adenosylcobalamin biosynthesis.</text>
</comment>
<proteinExistence type="inferred from homology"/>
<dbReference type="Pfam" id="PF07685">
    <property type="entry name" value="GATase_3"/>
    <property type="match status" value="1"/>
</dbReference>
<dbReference type="NCBIfam" id="NF001989">
    <property type="entry name" value="PRK00784.1"/>
    <property type="match status" value="1"/>
</dbReference>
<sequence>MAKAIMIQGTMSNAGKSLIAAGLCRIFKQDGYKVAPFKSQNMALNSFITKEGLEMGRAQVMQAEAAGIEPSVDMNPILLKPTNDTGSQVIVNGEVRGNMSARDYFKYKKQLFCDVMKAYQKLDEQYDIIVIEGAGSPAEINLKEDDIVNMGMAKRAHAPVLLVGDIDRGGVFAQLVGTVMLLDDEERDMIKGLIINKFRGDKSILDPGVEMLEKRAGKQVVGVAPYLDVSLEDEDSLTERFEGNQEVGLIDIAVIRVPRISNFTDFNPFERMPGVSLRYVTTVNGLKNPDMIILPGTKNTMGDLLWMRQNGLEAAILKKAAAKTVIFGVCGGYQMLGEILSDPYGVEQKGTMRGMGLLPIETVFTKQKTRTRVSGSFSKIEGPLFGLHGVQLAGYEIHMGDTTLLEGARALTSIRDTNADNSGEKADGAFMGQIYGSYVHGIFDKEEVSDRIVQALGKKKGIDTSEMTGVDYQTFKESQYELLADGLRKNLDMEQIYQILNDGL</sequence>
<dbReference type="Gene3D" id="3.40.50.880">
    <property type="match status" value="1"/>
</dbReference>
<dbReference type="AlphaFoldDB" id="A0A7M2RJ11"/>
<dbReference type="Gene3D" id="3.40.50.300">
    <property type="entry name" value="P-loop containing nucleotide triphosphate hydrolases"/>
    <property type="match status" value="1"/>
</dbReference>
<dbReference type="InterPro" id="IPR033949">
    <property type="entry name" value="CobQ_GATase1"/>
</dbReference>
<dbReference type="Proteomes" id="UP000593601">
    <property type="component" value="Chromosome"/>
</dbReference>
<protein>
    <recommendedName>
        <fullName evidence="4">Cobyric acid synthase</fullName>
    </recommendedName>
</protein>
<dbReference type="KEGG" id="bliq:INP51_03205"/>
<dbReference type="HAMAP" id="MF_00028">
    <property type="entry name" value="CobQ"/>
    <property type="match status" value="1"/>
</dbReference>
<dbReference type="GO" id="GO:0003824">
    <property type="term" value="F:catalytic activity"/>
    <property type="evidence" value="ECO:0007669"/>
    <property type="project" value="InterPro"/>
</dbReference>
<evidence type="ECO:0000256" key="2">
    <source>
        <dbReference type="ARBA" id="ARBA00022573"/>
    </source>
</evidence>
<dbReference type="GO" id="GO:0015420">
    <property type="term" value="F:ABC-type vitamin B12 transporter activity"/>
    <property type="evidence" value="ECO:0007669"/>
    <property type="project" value="UniProtKB-UniRule"/>
</dbReference>
<evidence type="ECO:0000256" key="1">
    <source>
        <dbReference type="ARBA" id="ARBA00004953"/>
    </source>
</evidence>
<accession>A0A7M2RJ11</accession>
<comment type="similarity">
    <text evidence="4">Belongs to the CobB/CobQ family. CobQ subfamily.</text>
</comment>
<dbReference type="PANTHER" id="PTHR21343">
    <property type="entry name" value="DETHIOBIOTIN SYNTHETASE"/>
    <property type="match status" value="1"/>
</dbReference>
<feature type="domain" description="CobQ/CobB/MinD/ParA nucleotide binding" evidence="5">
    <location>
        <begin position="5"/>
        <end position="227"/>
    </location>
</feature>
<dbReference type="InterPro" id="IPR002586">
    <property type="entry name" value="CobQ/CobB/MinD/ParA_Nub-bd_dom"/>
</dbReference>
<dbReference type="SUPFAM" id="SSF52317">
    <property type="entry name" value="Class I glutamine amidotransferase-like"/>
    <property type="match status" value="1"/>
</dbReference>
<feature type="active site" evidence="4">
    <location>
        <position position="440"/>
    </location>
</feature>
<keyword evidence="3 4" id="KW-0315">Glutamine amidotransferase</keyword>
<dbReference type="InterPro" id="IPR027417">
    <property type="entry name" value="P-loop_NTPase"/>
</dbReference>
<evidence type="ECO:0000259" key="5">
    <source>
        <dbReference type="Pfam" id="PF01656"/>
    </source>
</evidence>
<dbReference type="CDD" id="cd05389">
    <property type="entry name" value="CobQ_N"/>
    <property type="match status" value="1"/>
</dbReference>
<reference evidence="7 8" key="1">
    <citation type="submission" date="2020-10" db="EMBL/GenBank/DDBJ databases">
        <title>Blautia liquoris sp.nov., isolated from the mud in a fermentation cellar used for the production of Chinese strong-flavoured liquor.</title>
        <authorList>
            <person name="Lu L."/>
        </authorList>
    </citation>
    <scope>NUCLEOTIDE SEQUENCE [LARGE SCALE GENOMIC DNA]</scope>
    <source>
        <strain evidence="7 8">LZLJ-3</strain>
    </source>
</reference>
<evidence type="ECO:0000256" key="4">
    <source>
        <dbReference type="HAMAP-Rule" id="MF_00028"/>
    </source>
</evidence>